<dbReference type="GeneID" id="120262505"/>
<evidence type="ECO:0000256" key="9">
    <source>
        <dbReference type="ARBA" id="ARBA00023242"/>
    </source>
</evidence>
<dbReference type="InterPro" id="IPR011989">
    <property type="entry name" value="ARM-like"/>
</dbReference>
<evidence type="ECO:0000256" key="1">
    <source>
        <dbReference type="ARBA" id="ARBA00004123"/>
    </source>
</evidence>
<comment type="subcellular location">
    <subcellularLocation>
        <location evidence="2">Cytoplasm</location>
    </subcellularLocation>
    <subcellularLocation>
        <location evidence="1">Nucleus</location>
    </subcellularLocation>
</comment>
<evidence type="ECO:0000256" key="8">
    <source>
        <dbReference type="ARBA" id="ARBA00022990"/>
    </source>
</evidence>
<feature type="region of interest" description="Disordered" evidence="10">
    <location>
        <begin position="887"/>
        <end position="929"/>
    </location>
</feature>
<dbReference type="Pfam" id="PF03378">
    <property type="entry name" value="CAS_CSE1"/>
    <property type="match status" value="1"/>
</dbReference>
<keyword evidence="5" id="KW-0813">Transport</keyword>
<dbReference type="InterPro" id="IPR005043">
    <property type="entry name" value="XPO2_C"/>
</dbReference>
<evidence type="ECO:0000313" key="12">
    <source>
        <dbReference type="Proteomes" id="UP001515500"/>
    </source>
</evidence>
<dbReference type="InterPro" id="IPR016024">
    <property type="entry name" value="ARM-type_fold"/>
</dbReference>
<dbReference type="PROSITE" id="PS50166">
    <property type="entry name" value="IMPORTIN_B_NT"/>
    <property type="match status" value="1"/>
</dbReference>
<dbReference type="PANTHER" id="PTHR10997">
    <property type="entry name" value="IMPORTIN-7, 8, 11"/>
    <property type="match status" value="1"/>
</dbReference>
<dbReference type="AlphaFoldDB" id="A0AB40BI04"/>
<evidence type="ECO:0000256" key="2">
    <source>
        <dbReference type="ARBA" id="ARBA00004496"/>
    </source>
</evidence>
<dbReference type="InterPro" id="IPR001494">
    <property type="entry name" value="Importin-beta_N"/>
</dbReference>
<protein>
    <submittedName>
        <fullName evidence="13">Importin beta-like SAD2 isoform X1</fullName>
    </submittedName>
</protein>
<name>A0AB40BI04_DIOCR</name>
<gene>
    <name evidence="13" type="primary">LOC120262505</name>
</gene>
<evidence type="ECO:0000256" key="4">
    <source>
        <dbReference type="ARBA" id="ARBA00008669"/>
    </source>
</evidence>
<accession>A0AB40BI04</accession>
<feature type="domain" description="Importin N-terminal" evidence="11">
    <location>
        <begin position="24"/>
        <end position="105"/>
    </location>
</feature>
<keyword evidence="7" id="KW-0653">Protein transport</keyword>
<comment type="similarity">
    <text evidence="3">Belongs to the importin beta family.</text>
</comment>
<keyword evidence="6" id="KW-0963">Cytoplasm</keyword>
<dbReference type="SUPFAM" id="SSF48371">
    <property type="entry name" value="ARM repeat"/>
    <property type="match status" value="1"/>
</dbReference>
<dbReference type="PANTHER" id="PTHR10997:SF18">
    <property type="entry name" value="D-IMPORTIN 7_RANBP7"/>
    <property type="match status" value="1"/>
</dbReference>
<feature type="compositionally biased region" description="Basic and acidic residues" evidence="10">
    <location>
        <begin position="912"/>
        <end position="924"/>
    </location>
</feature>
<evidence type="ECO:0000256" key="7">
    <source>
        <dbReference type="ARBA" id="ARBA00022927"/>
    </source>
</evidence>
<dbReference type="Gene3D" id="1.25.10.10">
    <property type="entry name" value="Leucine-rich Repeat Variant"/>
    <property type="match status" value="1"/>
</dbReference>
<organism evidence="12 13">
    <name type="scientific">Dioscorea cayennensis subsp. rotundata</name>
    <name type="common">White Guinea yam</name>
    <name type="synonym">Dioscorea rotundata</name>
    <dbReference type="NCBI Taxonomy" id="55577"/>
    <lineage>
        <taxon>Eukaryota</taxon>
        <taxon>Viridiplantae</taxon>
        <taxon>Streptophyta</taxon>
        <taxon>Embryophyta</taxon>
        <taxon>Tracheophyta</taxon>
        <taxon>Spermatophyta</taxon>
        <taxon>Magnoliopsida</taxon>
        <taxon>Liliopsida</taxon>
        <taxon>Dioscoreales</taxon>
        <taxon>Dioscoreaceae</taxon>
        <taxon>Dioscorea</taxon>
    </lineage>
</organism>
<evidence type="ECO:0000313" key="13">
    <source>
        <dbReference type="RefSeq" id="XP_039126568.1"/>
    </source>
</evidence>
<keyword evidence="8" id="KW-0007">Acetylation</keyword>
<keyword evidence="12" id="KW-1185">Reference proteome</keyword>
<evidence type="ECO:0000256" key="5">
    <source>
        <dbReference type="ARBA" id="ARBA00022448"/>
    </source>
</evidence>
<proteinExistence type="inferred from homology"/>
<dbReference type="RefSeq" id="XP_039126568.1">
    <property type="nucleotide sequence ID" value="XM_039270634.1"/>
</dbReference>
<evidence type="ECO:0000259" key="11">
    <source>
        <dbReference type="PROSITE" id="PS50166"/>
    </source>
</evidence>
<sequence>MDPGSLALIFRGAFSVNPQQRSAAEKSLSQMFKFMQFQCTPQHLVIVLKIIVGSDYDMTTRQLASIYFKNFVAKNWPSGTPGVLQKIPENDKGFVRDNILGFILQVPPLLRTQLVESLETIINADYPENWPRLLCGIKECLQLQSHQACGAFHVLRILSRKYEVKCDEERVPLVLIIDETFPLLLSKLYTLVQVVKPSIEVADLIRFICKIFWSSTYLEFPNHLHDPNIFNAWVFLLLNVLERPVPLDGEPTDPEQRKSWGWWKVKKWTIRILNRLYTRFGDTKLQKPKNKVLVQMFRHNYAEKIFKYYLRLLNAVRVGEYLPDRVTNLSLQYLTSSIESNKMYGLLQPQLDIILFEIIYPLICFNDNDAQLWDEDPHEYVRKCHDFKEDFFSPRGAAIGFLIELLRLRGKGNLEKLIQFITEIFRRYDEASIETKPYCQKDGALFVIGLLCGKLKQTEPYKSELEPMLVQHVFPEFASHLGHLRGKAAWVAGQYADIKFSDQNNFRKAFHCVVFGLNDPELPVRVDSVFALQFFIEACKELNEILPILPQLLDEIFKLMNDVENEDLVLCLETIFVKFGEEMAPYAVGLCQNLSSVCWRCLEKSKADGPGSLGALGCLRAISVILESINMLPHLFVQIEPILLPMLQKMLTNDCQDVFEEVLEIVSLLTAFSPIISLELWSLWPMMVEALRDWAMDFFGDALVPLNNYISRSSEHFLTCRGPDYQLSLWSILSSTMLDNSLPDGFAESAPKLIQVVFQNCKGQVDQWVEPYLMITIARLRQTRKPYLKCLLIQVIAGALYYDASLTLTTLQKHNVATEVFNLWFQMLQVKSSGVHSNFRRKREKKVCCLGLTSILALSEAWLSEEAFGVVLKAIIELLVTYKDQVAESKKEPHDDDDDDDMDEAQTDEDENSKFDHEIERDGQDDGESIRFQNLAAKSEAFRADDEDDDYSDDEELQSPIDAVDPFIFLVETVQGMTASNPSRFQHLVQTLDFSTQSHATGILQHAEQRRLEIEKEKLEKATTMTG</sequence>
<dbReference type="FunFam" id="1.25.10.10:FF:000177">
    <property type="entry name" value="Importin beta-like SAD2"/>
    <property type="match status" value="1"/>
</dbReference>
<dbReference type="Pfam" id="PF03810">
    <property type="entry name" value="IBN_N"/>
    <property type="match status" value="1"/>
</dbReference>
<dbReference type="GO" id="GO:0005829">
    <property type="term" value="C:cytosol"/>
    <property type="evidence" value="ECO:0007669"/>
    <property type="project" value="TreeGrafter"/>
</dbReference>
<dbReference type="Proteomes" id="UP001515500">
    <property type="component" value="Chromosome 5"/>
</dbReference>
<dbReference type="GO" id="GO:0006606">
    <property type="term" value="P:protein import into nucleus"/>
    <property type="evidence" value="ECO:0007669"/>
    <property type="project" value="TreeGrafter"/>
</dbReference>
<feature type="compositionally biased region" description="Acidic residues" evidence="10">
    <location>
        <begin position="895"/>
        <end position="911"/>
    </location>
</feature>
<keyword evidence="9" id="KW-0539">Nucleus</keyword>
<dbReference type="GO" id="GO:0031267">
    <property type="term" value="F:small GTPase binding"/>
    <property type="evidence" value="ECO:0007669"/>
    <property type="project" value="InterPro"/>
</dbReference>
<dbReference type="SMART" id="SM00913">
    <property type="entry name" value="IBN_N"/>
    <property type="match status" value="1"/>
</dbReference>
<dbReference type="GO" id="GO:0005635">
    <property type="term" value="C:nuclear envelope"/>
    <property type="evidence" value="ECO:0007669"/>
    <property type="project" value="TreeGrafter"/>
</dbReference>
<evidence type="ECO:0000256" key="6">
    <source>
        <dbReference type="ARBA" id="ARBA00022490"/>
    </source>
</evidence>
<evidence type="ECO:0000256" key="3">
    <source>
        <dbReference type="ARBA" id="ARBA00007991"/>
    </source>
</evidence>
<reference evidence="13" key="1">
    <citation type="submission" date="2025-08" db="UniProtKB">
        <authorList>
            <consortium name="RefSeq"/>
        </authorList>
    </citation>
    <scope>IDENTIFICATION</scope>
</reference>
<comment type="similarity">
    <text evidence="4">Belongs to the XPO2/CSE1 family.</text>
</comment>
<evidence type="ECO:0000256" key="10">
    <source>
        <dbReference type="SAM" id="MobiDB-lite"/>
    </source>
</evidence>